<dbReference type="Pfam" id="PF08281">
    <property type="entry name" value="Sigma70_r4_2"/>
    <property type="match status" value="1"/>
</dbReference>
<dbReference type="Pfam" id="PF04542">
    <property type="entry name" value="Sigma70_r2"/>
    <property type="match status" value="1"/>
</dbReference>
<feature type="domain" description="RNA polymerase sigma factor 70 region 4 type 2" evidence="6">
    <location>
        <begin position="115"/>
        <end position="165"/>
    </location>
</feature>
<sequence length="185" mass="22248">MRGSKRDYAKMEELYTLYEQRVYHVAYAVLHNVQQAEDAVQETFLTLYQRLKELRKLDEEELKRYILRIAKNKAIDSYRKNRRHGEFLNEYQRETKDAVDENVEEWERSFLSEVQIDELLTNLTDSNRRVFKYKIFYNLSYTEIADLMGIAETNVRKQFERARKKVVQFMRGGQINGCKELKPNG</sequence>
<keyword evidence="2" id="KW-0805">Transcription regulation</keyword>
<dbReference type="GO" id="GO:0016987">
    <property type="term" value="F:sigma factor activity"/>
    <property type="evidence" value="ECO:0007669"/>
    <property type="project" value="UniProtKB-KW"/>
</dbReference>
<feature type="domain" description="RNA polymerase sigma-70 region 2" evidence="5">
    <location>
        <begin position="14"/>
        <end position="83"/>
    </location>
</feature>
<dbReference type="Gene3D" id="1.10.10.10">
    <property type="entry name" value="Winged helix-like DNA-binding domain superfamily/Winged helix DNA-binding domain"/>
    <property type="match status" value="1"/>
</dbReference>
<evidence type="ECO:0000259" key="5">
    <source>
        <dbReference type="Pfam" id="PF04542"/>
    </source>
</evidence>
<dbReference type="EMBL" id="AKKV01000036">
    <property type="protein sequence ID" value="EIT84245.1"/>
    <property type="molecule type" value="Genomic_DNA"/>
</dbReference>
<keyword evidence="3" id="KW-0731">Sigma factor</keyword>
<dbReference type="eggNOG" id="COG1595">
    <property type="taxonomic scope" value="Bacteria"/>
</dbReference>
<dbReference type="InterPro" id="IPR013325">
    <property type="entry name" value="RNA_pol_sigma_r2"/>
</dbReference>
<dbReference type="STRING" id="1196324.A374_15703"/>
<dbReference type="SUPFAM" id="SSF88659">
    <property type="entry name" value="Sigma3 and sigma4 domains of RNA polymerase sigma factors"/>
    <property type="match status" value="1"/>
</dbReference>
<dbReference type="InterPro" id="IPR013324">
    <property type="entry name" value="RNA_pol_sigma_r3/r4-like"/>
</dbReference>
<dbReference type="InterPro" id="IPR013249">
    <property type="entry name" value="RNA_pol_sigma70_r4_t2"/>
</dbReference>
<comment type="similarity">
    <text evidence="1">Belongs to the sigma-70 factor family. ECF subfamily.</text>
</comment>
<keyword evidence="8" id="KW-1185">Reference proteome</keyword>
<dbReference type="GO" id="GO:0003677">
    <property type="term" value="F:DNA binding"/>
    <property type="evidence" value="ECO:0007669"/>
    <property type="project" value="InterPro"/>
</dbReference>
<dbReference type="GO" id="GO:0006352">
    <property type="term" value="P:DNA-templated transcription initiation"/>
    <property type="evidence" value="ECO:0007669"/>
    <property type="project" value="InterPro"/>
</dbReference>
<evidence type="ECO:0000313" key="7">
    <source>
        <dbReference type="EMBL" id="EIT84245.1"/>
    </source>
</evidence>
<organism evidence="7 8">
    <name type="scientific">Fictibacillus macauensis ZFHKF-1</name>
    <dbReference type="NCBI Taxonomy" id="1196324"/>
    <lineage>
        <taxon>Bacteria</taxon>
        <taxon>Bacillati</taxon>
        <taxon>Bacillota</taxon>
        <taxon>Bacilli</taxon>
        <taxon>Bacillales</taxon>
        <taxon>Fictibacillaceae</taxon>
        <taxon>Fictibacillus</taxon>
    </lineage>
</organism>
<dbReference type="AlphaFoldDB" id="I8UBC6"/>
<keyword evidence="4" id="KW-0804">Transcription</keyword>
<evidence type="ECO:0000259" key="6">
    <source>
        <dbReference type="Pfam" id="PF08281"/>
    </source>
</evidence>
<protein>
    <submittedName>
        <fullName evidence="7">RNA polymerase sigma factor</fullName>
    </submittedName>
</protein>
<dbReference type="PANTHER" id="PTHR43133:SF60">
    <property type="entry name" value="RNA POLYMERASE SIGMA FACTOR SIGV"/>
    <property type="match status" value="1"/>
</dbReference>
<dbReference type="OrthoDB" id="2470848at2"/>
<evidence type="ECO:0000256" key="1">
    <source>
        <dbReference type="ARBA" id="ARBA00010641"/>
    </source>
</evidence>
<dbReference type="PATRIC" id="fig|1196324.3.peg.3213"/>
<accession>I8UBC6</accession>
<dbReference type="Gene3D" id="1.10.1740.10">
    <property type="match status" value="1"/>
</dbReference>
<evidence type="ECO:0000313" key="8">
    <source>
        <dbReference type="Proteomes" id="UP000004080"/>
    </source>
</evidence>
<dbReference type="Proteomes" id="UP000004080">
    <property type="component" value="Unassembled WGS sequence"/>
</dbReference>
<dbReference type="PANTHER" id="PTHR43133">
    <property type="entry name" value="RNA POLYMERASE ECF-TYPE SIGMA FACTO"/>
    <property type="match status" value="1"/>
</dbReference>
<dbReference type="InterPro" id="IPR039425">
    <property type="entry name" value="RNA_pol_sigma-70-like"/>
</dbReference>
<dbReference type="InterPro" id="IPR014284">
    <property type="entry name" value="RNA_pol_sigma-70_dom"/>
</dbReference>
<dbReference type="SUPFAM" id="SSF88946">
    <property type="entry name" value="Sigma2 domain of RNA polymerase sigma factors"/>
    <property type="match status" value="1"/>
</dbReference>
<comment type="caution">
    <text evidence="7">The sequence shown here is derived from an EMBL/GenBank/DDBJ whole genome shotgun (WGS) entry which is preliminary data.</text>
</comment>
<proteinExistence type="inferred from homology"/>
<dbReference type="InterPro" id="IPR007627">
    <property type="entry name" value="RNA_pol_sigma70_r2"/>
</dbReference>
<dbReference type="InterPro" id="IPR036388">
    <property type="entry name" value="WH-like_DNA-bd_sf"/>
</dbReference>
<dbReference type="NCBIfam" id="TIGR02937">
    <property type="entry name" value="sigma70-ECF"/>
    <property type="match status" value="1"/>
</dbReference>
<reference evidence="7 8" key="1">
    <citation type="journal article" date="2012" name="J. Bacteriol.">
        <title>Genome of Bacillus macauensis ZFHKF-1, a Long-Chain-Forming Bacterium.</title>
        <authorList>
            <person name="Cai L."/>
            <person name="Zhang T."/>
        </authorList>
    </citation>
    <scope>NUCLEOTIDE SEQUENCE [LARGE SCALE GENOMIC DNA]</scope>
    <source>
        <strain evidence="7 8">ZFHKF-1</strain>
    </source>
</reference>
<evidence type="ECO:0000256" key="4">
    <source>
        <dbReference type="ARBA" id="ARBA00023163"/>
    </source>
</evidence>
<evidence type="ECO:0000256" key="2">
    <source>
        <dbReference type="ARBA" id="ARBA00023015"/>
    </source>
</evidence>
<name>I8UBC6_9BACL</name>
<evidence type="ECO:0000256" key="3">
    <source>
        <dbReference type="ARBA" id="ARBA00023082"/>
    </source>
</evidence>
<gene>
    <name evidence="7" type="ORF">A374_15703</name>
</gene>
<dbReference type="NCBIfam" id="NF009194">
    <property type="entry name" value="PRK12542.1"/>
    <property type="match status" value="1"/>
</dbReference>